<dbReference type="Pfam" id="PF00046">
    <property type="entry name" value="Homeodomain"/>
    <property type="match status" value="1"/>
</dbReference>
<feature type="DNA-binding region" description="Homeobox" evidence="5">
    <location>
        <begin position="24"/>
        <end position="83"/>
    </location>
</feature>
<evidence type="ECO:0000256" key="4">
    <source>
        <dbReference type="ARBA" id="ARBA00023242"/>
    </source>
</evidence>
<dbReference type="InterPro" id="IPR009057">
    <property type="entry name" value="Homeodomain-like_sf"/>
</dbReference>
<keyword evidence="3 5" id="KW-0371">Homeobox</keyword>
<feature type="domain" description="Homeobox" evidence="8">
    <location>
        <begin position="22"/>
        <end position="82"/>
    </location>
</feature>
<dbReference type="PROSITE" id="PS50071">
    <property type="entry name" value="HOMEOBOX_2"/>
    <property type="match status" value="1"/>
</dbReference>
<accession>A0A098CYU6</accession>
<evidence type="ECO:0000256" key="6">
    <source>
        <dbReference type="RuleBase" id="RU000682"/>
    </source>
</evidence>
<dbReference type="GO" id="GO:0005634">
    <property type="term" value="C:nucleus"/>
    <property type="evidence" value="ECO:0007669"/>
    <property type="project" value="UniProtKB-SubCell"/>
</dbReference>
<organism evidence="9">
    <name type="scientific">Sycon ciliatum</name>
    <dbReference type="NCBI Taxonomy" id="27933"/>
    <lineage>
        <taxon>Eukaryota</taxon>
        <taxon>Metazoa</taxon>
        <taxon>Porifera</taxon>
        <taxon>Calcarea</taxon>
        <taxon>Calcaronea</taxon>
        <taxon>Leucosolenida</taxon>
        <taxon>Sycettidae</taxon>
        <taxon>Sycon</taxon>
    </lineage>
</organism>
<reference evidence="9" key="1">
    <citation type="journal article" date="2014" name="Nature">
        <title>Calcisponges have a ParaHox gene and dynamic expression of dispersed NK homeobox genes.</title>
        <authorList>
            <person name="Fortunato S.A.V."/>
            <person name="Adamski M."/>
            <person name="Ramos O.M."/>
            <person name="Leininger S."/>
            <person name="Liu J."/>
            <person name="Ferrier D.E.K."/>
            <person name="Adamska M."/>
        </authorList>
    </citation>
    <scope>NUCLEOTIDE SEQUENCE</scope>
</reference>
<dbReference type="GO" id="GO:0000981">
    <property type="term" value="F:DNA-binding transcription factor activity, RNA polymerase II-specific"/>
    <property type="evidence" value="ECO:0007669"/>
    <property type="project" value="InterPro"/>
</dbReference>
<dbReference type="CDD" id="cd00086">
    <property type="entry name" value="homeodomain"/>
    <property type="match status" value="1"/>
</dbReference>
<dbReference type="EMBL" id="LN609553">
    <property type="protein sequence ID" value="CEF71799.1"/>
    <property type="molecule type" value="mRNA"/>
</dbReference>
<evidence type="ECO:0000256" key="5">
    <source>
        <dbReference type="PROSITE-ProRule" id="PRU00108"/>
    </source>
</evidence>
<proteinExistence type="evidence at transcript level"/>
<evidence type="ECO:0000259" key="8">
    <source>
        <dbReference type="PROSITE" id="PS50071"/>
    </source>
</evidence>
<dbReference type="AlphaFoldDB" id="A0A098CYU6"/>
<dbReference type="InterPro" id="IPR050394">
    <property type="entry name" value="Homeobox_NK-like"/>
</dbReference>
<feature type="region of interest" description="Disordered" evidence="7">
    <location>
        <begin position="112"/>
        <end position="145"/>
    </location>
</feature>
<dbReference type="GO" id="GO:0030154">
    <property type="term" value="P:cell differentiation"/>
    <property type="evidence" value="ECO:0007669"/>
    <property type="project" value="TreeGrafter"/>
</dbReference>
<sequence>GQNQSTTSIRIEDVPNADASNKKKRKPRIFFSRQQVNALEGIFRTKQYISAVERQVLSAMLKLTERQIKIWFQNRRQRGKVRGEANDGHTVHPIVMGGPAAPANRFMNPAPPYHHDHGQNPSFYGGSHFSQPQLHASNAAAGQGQTSFSMTRGIPEMQNRSSQELVKAQAPFTAWAIDAQQSARMQQQPQQGNMAAPMLPATHAGLAQTGLSQAGGIRQTHWPPQQLVQAQASALTEVSRPSPFTSMQHQPENQQRRDVFASSFAAGNTHMQVHSQESHKSNLATTDDNTPSVREQISWMPPSGPVNLPSMNT</sequence>
<dbReference type="GO" id="GO:0000978">
    <property type="term" value="F:RNA polymerase II cis-regulatory region sequence-specific DNA binding"/>
    <property type="evidence" value="ECO:0007669"/>
    <property type="project" value="TreeGrafter"/>
</dbReference>
<evidence type="ECO:0000313" key="9">
    <source>
        <dbReference type="EMBL" id="CEF71799.1"/>
    </source>
</evidence>
<feature type="region of interest" description="Disordered" evidence="7">
    <location>
        <begin position="270"/>
        <end position="313"/>
    </location>
</feature>
<feature type="non-terminal residue" evidence="9">
    <location>
        <position position="1"/>
    </location>
</feature>
<dbReference type="InterPro" id="IPR017970">
    <property type="entry name" value="Homeobox_CS"/>
</dbReference>
<evidence type="ECO:0000256" key="2">
    <source>
        <dbReference type="ARBA" id="ARBA00023125"/>
    </source>
</evidence>
<feature type="region of interest" description="Disordered" evidence="7">
    <location>
        <begin position="1"/>
        <end position="26"/>
    </location>
</feature>
<evidence type="ECO:0000256" key="3">
    <source>
        <dbReference type="ARBA" id="ARBA00023155"/>
    </source>
</evidence>
<name>A0A098CYU6_9METZ</name>
<feature type="compositionally biased region" description="Polar residues" evidence="7">
    <location>
        <begin position="270"/>
        <end position="295"/>
    </location>
</feature>
<evidence type="ECO:0000256" key="7">
    <source>
        <dbReference type="SAM" id="MobiDB-lite"/>
    </source>
</evidence>
<feature type="non-terminal residue" evidence="9">
    <location>
        <position position="313"/>
    </location>
</feature>
<evidence type="ECO:0000256" key="1">
    <source>
        <dbReference type="ARBA" id="ARBA00004123"/>
    </source>
</evidence>
<keyword evidence="4 5" id="KW-0539">Nucleus</keyword>
<dbReference type="Gene3D" id="1.10.10.60">
    <property type="entry name" value="Homeodomain-like"/>
    <property type="match status" value="1"/>
</dbReference>
<protein>
    <submittedName>
        <fullName evidence="9">NKC SciNKC</fullName>
    </submittedName>
</protein>
<dbReference type="PROSITE" id="PS00027">
    <property type="entry name" value="HOMEOBOX_1"/>
    <property type="match status" value="1"/>
</dbReference>
<dbReference type="InterPro" id="IPR001356">
    <property type="entry name" value="HD"/>
</dbReference>
<dbReference type="SUPFAM" id="SSF46689">
    <property type="entry name" value="Homeodomain-like"/>
    <property type="match status" value="1"/>
</dbReference>
<comment type="subcellular location">
    <subcellularLocation>
        <location evidence="1 5 6">Nucleus</location>
    </subcellularLocation>
</comment>
<gene>
    <name evidence="9" type="primary">NKC</name>
</gene>
<dbReference type="PANTHER" id="PTHR24340">
    <property type="entry name" value="HOMEOBOX PROTEIN NKX"/>
    <property type="match status" value="1"/>
</dbReference>
<keyword evidence="2 5" id="KW-0238">DNA-binding</keyword>
<dbReference type="SMART" id="SM00389">
    <property type="entry name" value="HOX"/>
    <property type="match status" value="1"/>
</dbReference>